<evidence type="ECO:0000313" key="6">
    <source>
        <dbReference type="Ensembl" id="ENSLACP00000020622.1"/>
    </source>
</evidence>
<dbReference type="PIRSF" id="PIRSF036881">
    <property type="entry name" value="PAT"/>
    <property type="match status" value="1"/>
</dbReference>
<dbReference type="InterPro" id="IPR042998">
    <property type="entry name" value="PLIN1"/>
</dbReference>
<dbReference type="EMBL" id="AFYH01021471">
    <property type="status" value="NOT_ANNOTATED_CDS"/>
    <property type="molecule type" value="Genomic_DNA"/>
</dbReference>
<dbReference type="GO" id="GO:0006629">
    <property type="term" value="P:lipid metabolic process"/>
    <property type="evidence" value="ECO:0007669"/>
    <property type="project" value="InterPro"/>
</dbReference>
<evidence type="ECO:0000256" key="4">
    <source>
        <dbReference type="PIRNR" id="PIRNR036881"/>
    </source>
</evidence>
<comment type="subcellular location">
    <subcellularLocation>
        <location evidence="1">Lipid droplet</location>
    </subcellularLocation>
</comment>
<evidence type="ECO:0000256" key="3">
    <source>
        <dbReference type="ARBA" id="ARBA00022677"/>
    </source>
</evidence>
<keyword evidence="7" id="KW-1185">Reference proteome</keyword>
<dbReference type="Proteomes" id="UP000008672">
    <property type="component" value="Unassembled WGS sequence"/>
</dbReference>
<dbReference type="EMBL" id="AFYH01021472">
    <property type="status" value="NOT_ANNOTATED_CDS"/>
    <property type="molecule type" value="Genomic_DNA"/>
</dbReference>
<dbReference type="EMBL" id="AFYH01021470">
    <property type="status" value="NOT_ANNOTATED_CDS"/>
    <property type="molecule type" value="Genomic_DNA"/>
</dbReference>
<accession>H3BFF1</accession>
<keyword evidence="3" id="KW-0551">Lipid droplet</keyword>
<dbReference type="Ensembl" id="ENSLACT00000020762.1">
    <property type="protein sequence ID" value="ENSLACP00000020622.1"/>
    <property type="gene ID" value="ENSLACG00000018121.2"/>
</dbReference>
<dbReference type="InterPro" id="IPR004279">
    <property type="entry name" value="Perilipin"/>
</dbReference>
<dbReference type="EMBL" id="AFYH01021469">
    <property type="status" value="NOT_ANNOTATED_CDS"/>
    <property type="molecule type" value="Genomic_DNA"/>
</dbReference>
<reference evidence="7" key="1">
    <citation type="submission" date="2011-08" db="EMBL/GenBank/DDBJ databases">
        <title>The draft genome of Latimeria chalumnae.</title>
        <authorList>
            <person name="Di Palma F."/>
            <person name="Alfoldi J."/>
            <person name="Johnson J."/>
            <person name="Berlin A."/>
            <person name="Gnerre S."/>
            <person name="Jaffe D."/>
            <person name="MacCallum I."/>
            <person name="Young S."/>
            <person name="Walker B.J."/>
            <person name="Lander E."/>
            <person name="Lindblad-Toh K."/>
        </authorList>
    </citation>
    <scope>NUCLEOTIDE SEQUENCE [LARGE SCALE GENOMIC DNA]</scope>
    <source>
        <strain evidence="7">Wild caught</strain>
    </source>
</reference>
<dbReference type="HOGENOM" id="CLU_037212_1_0_1"/>
<evidence type="ECO:0000256" key="5">
    <source>
        <dbReference type="SAM" id="MobiDB-lite"/>
    </source>
</evidence>
<dbReference type="EMBL" id="AFYH01021466">
    <property type="status" value="NOT_ANNOTATED_CDS"/>
    <property type="molecule type" value="Genomic_DNA"/>
</dbReference>
<dbReference type="EMBL" id="AFYH01021467">
    <property type="status" value="NOT_ANNOTATED_CDS"/>
    <property type="molecule type" value="Genomic_DNA"/>
</dbReference>
<proteinExistence type="inferred from homology"/>
<dbReference type="PANTHER" id="PTHR47138:SF1">
    <property type="entry name" value="PERILIPIN-1"/>
    <property type="match status" value="1"/>
</dbReference>
<evidence type="ECO:0000313" key="7">
    <source>
        <dbReference type="Proteomes" id="UP000008672"/>
    </source>
</evidence>
<evidence type="ECO:0000256" key="2">
    <source>
        <dbReference type="ARBA" id="ARBA00006311"/>
    </source>
</evidence>
<dbReference type="AlphaFoldDB" id="H3BFF1"/>
<gene>
    <name evidence="6" type="primary">PLIN1</name>
</gene>
<protein>
    <recommendedName>
        <fullName evidence="4">Perilipin</fullName>
    </recommendedName>
</protein>
<name>H3BFF1_LATCH</name>
<dbReference type="SUPFAM" id="SSF109775">
    <property type="entry name" value="Mannose-6-phosphate receptor binding protein 1 (Tip47), C-terminal domain"/>
    <property type="match status" value="1"/>
</dbReference>
<comment type="similarity">
    <text evidence="2 4">Belongs to the perilipin family.</text>
</comment>
<reference evidence="6" key="3">
    <citation type="submission" date="2025-09" db="UniProtKB">
        <authorList>
            <consortium name="Ensembl"/>
        </authorList>
    </citation>
    <scope>IDENTIFICATION</scope>
</reference>
<reference evidence="6" key="2">
    <citation type="submission" date="2025-08" db="UniProtKB">
        <authorList>
            <consortium name="Ensembl"/>
        </authorList>
    </citation>
    <scope>IDENTIFICATION</scope>
</reference>
<dbReference type="Bgee" id="ENSLACG00000018121">
    <property type="expression patterns" value="Expressed in pelvic fin and 6 other cell types or tissues"/>
</dbReference>
<dbReference type="GO" id="GO:0005811">
    <property type="term" value="C:lipid droplet"/>
    <property type="evidence" value="ECO:0007669"/>
    <property type="project" value="UniProtKB-SubCell"/>
</dbReference>
<dbReference type="PANTHER" id="PTHR47138">
    <property type="entry name" value="PERILIPIN-1"/>
    <property type="match status" value="1"/>
</dbReference>
<evidence type="ECO:0000256" key="1">
    <source>
        <dbReference type="ARBA" id="ARBA00004502"/>
    </source>
</evidence>
<dbReference type="Pfam" id="PF03036">
    <property type="entry name" value="Perilipin"/>
    <property type="match status" value="1"/>
</dbReference>
<feature type="region of interest" description="Disordered" evidence="5">
    <location>
        <begin position="183"/>
        <end position="206"/>
    </location>
</feature>
<organism evidence="6 7">
    <name type="scientific">Latimeria chalumnae</name>
    <name type="common">Coelacanth</name>
    <dbReference type="NCBI Taxonomy" id="7897"/>
    <lineage>
        <taxon>Eukaryota</taxon>
        <taxon>Metazoa</taxon>
        <taxon>Chordata</taxon>
        <taxon>Craniata</taxon>
        <taxon>Vertebrata</taxon>
        <taxon>Euteleostomi</taxon>
        <taxon>Coelacanthiformes</taxon>
        <taxon>Coelacanthidae</taxon>
        <taxon>Latimeria</taxon>
    </lineage>
</organism>
<feature type="compositionally biased region" description="Basic and acidic residues" evidence="5">
    <location>
        <begin position="183"/>
        <end position="192"/>
    </location>
</feature>
<feature type="region of interest" description="Disordered" evidence="5">
    <location>
        <begin position="275"/>
        <end position="305"/>
    </location>
</feature>
<dbReference type="GeneTree" id="ENSGT00950000182920"/>
<sequence>QGKLIKRLFDLPVVNYTYEAVQNTYVRTKQVHPLVEMVCDMYERGAKGSASLAVWSAQPILQRLEPQITAADNIACIGLDHLEDKIPALHYSPEKIASELKETVTSAVEVARSSITSPILSTSSRAVSTVASGYERAQSTASGMLGYLLDTTPARLATRGVDTALTTTEKLMDYFLPISKEEKEAAKDHSETGESDIASPGSEPNSFRRLTSLASTFWQRTSRQAVTAVQHGKSRGQELAAMIPGVTLVSGIANKSLETGRGLVESVQSSVSSWVQALQSAPSPKEKRKKTDGDVTEEAETASPSQLENLQRNVSTFTPEALGMVRGLGERLQNTYVSAVSGIKNAPSAIWNMAGELRSMTPGQALSLTSEKVYALGGNVRGVTGSVLRSISQYI</sequence>
<dbReference type="EMBL" id="AFYH01021468">
    <property type="status" value="NOT_ANNOTATED_CDS"/>
    <property type="molecule type" value="Genomic_DNA"/>
</dbReference>